<feature type="region of interest" description="Disordered" evidence="1">
    <location>
        <begin position="53"/>
        <end position="73"/>
    </location>
</feature>
<name>A0ABX3WXE0_9BRAD</name>
<organism evidence="2 3">
    <name type="scientific">Bradyrhizobium canariense</name>
    <dbReference type="NCBI Taxonomy" id="255045"/>
    <lineage>
        <taxon>Bacteria</taxon>
        <taxon>Pseudomonadati</taxon>
        <taxon>Pseudomonadota</taxon>
        <taxon>Alphaproteobacteria</taxon>
        <taxon>Hyphomicrobiales</taxon>
        <taxon>Nitrobacteraceae</taxon>
        <taxon>Bradyrhizobium</taxon>
    </lineage>
</organism>
<evidence type="ECO:0000313" key="2">
    <source>
        <dbReference type="EMBL" id="OSJ23698.1"/>
    </source>
</evidence>
<dbReference type="Proteomes" id="UP000193884">
    <property type="component" value="Unassembled WGS sequence"/>
</dbReference>
<sequence length="73" mass="8204">MNANDRIALTIGRLVMQVEAQAEALEQQANNEAKANASPRLDEALVDRTYIPERQRKNEMFDTAPGRHDELPA</sequence>
<evidence type="ECO:0008006" key="4">
    <source>
        <dbReference type="Google" id="ProtNLM"/>
    </source>
</evidence>
<dbReference type="RefSeq" id="WP_085385265.1">
    <property type="nucleotide sequence ID" value="NZ_NAFJ01000152.1"/>
</dbReference>
<proteinExistence type="predicted"/>
<comment type="caution">
    <text evidence="2">The sequence shown here is derived from an EMBL/GenBank/DDBJ whole genome shotgun (WGS) entry which is preliminary data.</text>
</comment>
<gene>
    <name evidence="2" type="ORF">BST63_28450</name>
</gene>
<evidence type="ECO:0000313" key="3">
    <source>
        <dbReference type="Proteomes" id="UP000193884"/>
    </source>
</evidence>
<protein>
    <recommendedName>
        <fullName evidence="4">Transposase</fullName>
    </recommendedName>
</protein>
<keyword evidence="3" id="KW-1185">Reference proteome</keyword>
<reference evidence="2 3" key="1">
    <citation type="submission" date="2017-03" db="EMBL/GenBank/DDBJ databases">
        <title>Whole genome sequences of fourteen strains of Bradyrhizobium canariense and one strain of Bradyrhizobium japonicum isolated from Lupinus (Papilionoideae: Genisteae) species in Algeria.</title>
        <authorList>
            <person name="Crovadore J."/>
            <person name="Chekireb D."/>
            <person name="Brachmann A."/>
            <person name="Chablais R."/>
            <person name="Cochard B."/>
            <person name="Lefort F."/>
        </authorList>
    </citation>
    <scope>NUCLEOTIDE SEQUENCE [LARGE SCALE GENOMIC DNA]</scope>
    <source>
        <strain evidence="2 3">UBMAN05</strain>
    </source>
</reference>
<accession>A0ABX3WXE0</accession>
<evidence type="ECO:0000256" key="1">
    <source>
        <dbReference type="SAM" id="MobiDB-lite"/>
    </source>
</evidence>
<dbReference type="EMBL" id="NAFK01000173">
    <property type="protein sequence ID" value="OSJ23698.1"/>
    <property type="molecule type" value="Genomic_DNA"/>
</dbReference>